<gene>
    <name evidence="2" type="ORF">SDC9_200200</name>
</gene>
<dbReference type="AlphaFoldDB" id="A0A645IML0"/>
<comment type="caution">
    <text evidence="2">The sequence shown here is derived from an EMBL/GenBank/DDBJ whole genome shotgun (WGS) entry which is preliminary data.</text>
</comment>
<organism evidence="2">
    <name type="scientific">bioreactor metagenome</name>
    <dbReference type="NCBI Taxonomy" id="1076179"/>
    <lineage>
        <taxon>unclassified sequences</taxon>
        <taxon>metagenomes</taxon>
        <taxon>ecological metagenomes</taxon>
    </lineage>
</organism>
<evidence type="ECO:0000256" key="1">
    <source>
        <dbReference type="SAM" id="MobiDB-lite"/>
    </source>
</evidence>
<accession>A0A645IML0</accession>
<feature type="region of interest" description="Disordered" evidence="1">
    <location>
        <begin position="1"/>
        <end position="33"/>
    </location>
</feature>
<name>A0A645IML0_9ZZZZ</name>
<proteinExistence type="predicted"/>
<evidence type="ECO:0000313" key="2">
    <source>
        <dbReference type="EMBL" id="MPN52538.1"/>
    </source>
</evidence>
<reference evidence="2" key="1">
    <citation type="submission" date="2019-08" db="EMBL/GenBank/DDBJ databases">
        <authorList>
            <person name="Kucharzyk K."/>
            <person name="Murdoch R.W."/>
            <person name="Higgins S."/>
            <person name="Loffler F."/>
        </authorList>
    </citation>
    <scope>NUCLEOTIDE SEQUENCE</scope>
</reference>
<sequence length="62" mass="6812">MRHSRRNDEQPSRSGVQRAAGHHVAAPSGGDEDQFRAVVTVQIGIPASEIPAAVKKFRFHHI</sequence>
<dbReference type="EMBL" id="VSSQ01118751">
    <property type="protein sequence ID" value="MPN52538.1"/>
    <property type="molecule type" value="Genomic_DNA"/>
</dbReference>
<protein>
    <submittedName>
        <fullName evidence="2">Uncharacterized protein</fullName>
    </submittedName>
</protein>
<feature type="compositionally biased region" description="Basic and acidic residues" evidence="1">
    <location>
        <begin position="1"/>
        <end position="11"/>
    </location>
</feature>